<keyword evidence="2" id="KW-1185">Reference proteome</keyword>
<gene>
    <name evidence="1" type="ORF">K0M31_015914</name>
</gene>
<dbReference type="AlphaFoldDB" id="A0AA40G6E3"/>
<organism evidence="1 2">
    <name type="scientific">Melipona bicolor</name>
    <dbReference type="NCBI Taxonomy" id="60889"/>
    <lineage>
        <taxon>Eukaryota</taxon>
        <taxon>Metazoa</taxon>
        <taxon>Ecdysozoa</taxon>
        <taxon>Arthropoda</taxon>
        <taxon>Hexapoda</taxon>
        <taxon>Insecta</taxon>
        <taxon>Pterygota</taxon>
        <taxon>Neoptera</taxon>
        <taxon>Endopterygota</taxon>
        <taxon>Hymenoptera</taxon>
        <taxon>Apocrita</taxon>
        <taxon>Aculeata</taxon>
        <taxon>Apoidea</taxon>
        <taxon>Anthophila</taxon>
        <taxon>Apidae</taxon>
        <taxon>Melipona</taxon>
    </lineage>
</organism>
<accession>A0AA40G6E3</accession>
<feature type="non-terminal residue" evidence="1">
    <location>
        <position position="1"/>
    </location>
</feature>
<protein>
    <submittedName>
        <fullName evidence="1">Uncharacterized protein</fullName>
    </submittedName>
</protein>
<evidence type="ECO:0000313" key="1">
    <source>
        <dbReference type="EMBL" id="KAK1131754.1"/>
    </source>
</evidence>
<dbReference type="EMBL" id="JAHYIQ010000005">
    <property type="protein sequence ID" value="KAK1131754.1"/>
    <property type="molecule type" value="Genomic_DNA"/>
</dbReference>
<proteinExistence type="predicted"/>
<dbReference type="Proteomes" id="UP001177670">
    <property type="component" value="Unassembled WGS sequence"/>
</dbReference>
<reference evidence="1" key="1">
    <citation type="submission" date="2021-10" db="EMBL/GenBank/DDBJ databases">
        <title>Melipona bicolor Genome sequencing and assembly.</title>
        <authorList>
            <person name="Araujo N.S."/>
            <person name="Arias M.C."/>
        </authorList>
    </citation>
    <scope>NUCLEOTIDE SEQUENCE</scope>
    <source>
        <strain evidence="1">USP_2M_L1-L4_2017</strain>
        <tissue evidence="1">Whole body</tissue>
    </source>
</reference>
<evidence type="ECO:0000313" key="2">
    <source>
        <dbReference type="Proteomes" id="UP001177670"/>
    </source>
</evidence>
<name>A0AA40G6E3_9HYME</name>
<sequence length="54" mass="5929">RLKELTDPRCGCQNLNENPNELYARKACKFNSVSETCVSDVCGRGDTASIAPPR</sequence>
<comment type="caution">
    <text evidence="1">The sequence shown here is derived from an EMBL/GenBank/DDBJ whole genome shotgun (WGS) entry which is preliminary data.</text>
</comment>